<feature type="region of interest" description="Disordered" evidence="1">
    <location>
        <begin position="93"/>
        <end position="125"/>
    </location>
</feature>
<dbReference type="GeneID" id="25739769"/>
<protein>
    <submittedName>
        <fullName evidence="2">Uncharacterized protein</fullName>
    </submittedName>
</protein>
<feature type="compositionally biased region" description="Low complexity" evidence="1">
    <location>
        <begin position="264"/>
        <end position="289"/>
    </location>
</feature>
<dbReference type="OrthoDB" id="543852at2759"/>
<evidence type="ECO:0000256" key="1">
    <source>
        <dbReference type="SAM" id="MobiDB-lite"/>
    </source>
</evidence>
<feature type="region of interest" description="Disordered" evidence="1">
    <location>
        <begin position="258"/>
        <end position="299"/>
    </location>
</feature>
<dbReference type="AlphaFoldDB" id="A0A0D2N4X6"/>
<feature type="compositionally biased region" description="Low complexity" evidence="1">
    <location>
        <begin position="110"/>
        <end position="124"/>
    </location>
</feature>
<reference evidence="2 3" key="1">
    <citation type="journal article" date="2013" name="BMC Genomics">
        <title>Reconstruction of the lipid metabolism for the microalga Monoraphidium neglectum from its genome sequence reveals characteristics suitable for biofuel production.</title>
        <authorList>
            <person name="Bogen C."/>
            <person name="Al-Dilaimi A."/>
            <person name="Albersmeier A."/>
            <person name="Wichmann J."/>
            <person name="Grundmann M."/>
            <person name="Rupp O."/>
            <person name="Lauersen K.J."/>
            <person name="Blifernez-Klassen O."/>
            <person name="Kalinowski J."/>
            <person name="Goesmann A."/>
            <person name="Mussgnug J.H."/>
            <person name="Kruse O."/>
        </authorList>
    </citation>
    <scope>NUCLEOTIDE SEQUENCE [LARGE SCALE GENOMIC DNA]</scope>
    <source>
        <strain evidence="2 3">SAG 48.87</strain>
    </source>
</reference>
<accession>A0A0D2N4X6</accession>
<keyword evidence="3" id="KW-1185">Reference proteome</keyword>
<evidence type="ECO:0000313" key="3">
    <source>
        <dbReference type="Proteomes" id="UP000054498"/>
    </source>
</evidence>
<gene>
    <name evidence="2" type="ORF">MNEG_6893</name>
</gene>
<dbReference type="RefSeq" id="XP_013900085.1">
    <property type="nucleotide sequence ID" value="XM_014044631.1"/>
</dbReference>
<dbReference type="EMBL" id="KK101388">
    <property type="protein sequence ID" value="KIZ01066.1"/>
    <property type="molecule type" value="Genomic_DNA"/>
</dbReference>
<sequence length="371" mass="38603">MAGLASEVQQKLAQVLSLSAQNYMLKIRETVLEQTIISLDSCAAQGAPGAPLSSSPASSGPGPAFAAAATPGATSSGSSFGAAAAAAAAVRPNSAAATPPAQEEVSSAAPLQQHHPPHQQEPQPRSQAFLQLADAFRSLHAKLLRLAEGAGGVAGRVQGVSGSEGGDATRPLASPFPQQHALLRLFMALSPEEMHTFISTNMDSGEVESVPNEKWRQVAAAVELSPEQEQRAGVAFDNFFSNMDRVMDERRDLQRSLADAMQRAQHGNAAAAASAEGPAADAAGVAGEEGASRTEAAAAGGGTQIEAAVECEELLHLLRSNMVREDQVWNTMSWTLKTIIEPEPLGACLLQSWCGADPMRICAIRLCRPAA</sequence>
<proteinExistence type="predicted"/>
<dbReference type="KEGG" id="mng:MNEG_6893"/>
<dbReference type="Proteomes" id="UP000054498">
    <property type="component" value="Unassembled WGS sequence"/>
</dbReference>
<feature type="region of interest" description="Disordered" evidence="1">
    <location>
        <begin position="47"/>
        <end position="78"/>
    </location>
</feature>
<evidence type="ECO:0000313" key="2">
    <source>
        <dbReference type="EMBL" id="KIZ01066.1"/>
    </source>
</evidence>
<name>A0A0D2N4X6_9CHLO</name>
<organism evidence="2 3">
    <name type="scientific">Monoraphidium neglectum</name>
    <dbReference type="NCBI Taxonomy" id="145388"/>
    <lineage>
        <taxon>Eukaryota</taxon>
        <taxon>Viridiplantae</taxon>
        <taxon>Chlorophyta</taxon>
        <taxon>core chlorophytes</taxon>
        <taxon>Chlorophyceae</taxon>
        <taxon>CS clade</taxon>
        <taxon>Sphaeropleales</taxon>
        <taxon>Selenastraceae</taxon>
        <taxon>Monoraphidium</taxon>
    </lineage>
</organism>